<dbReference type="KEGG" id="aten:116296943"/>
<organism evidence="2 3">
    <name type="scientific">Actinia tenebrosa</name>
    <name type="common">Australian red waratah sea anemone</name>
    <dbReference type="NCBI Taxonomy" id="6105"/>
    <lineage>
        <taxon>Eukaryota</taxon>
        <taxon>Metazoa</taxon>
        <taxon>Cnidaria</taxon>
        <taxon>Anthozoa</taxon>
        <taxon>Hexacorallia</taxon>
        <taxon>Actiniaria</taxon>
        <taxon>Actiniidae</taxon>
        <taxon>Actinia</taxon>
    </lineage>
</organism>
<dbReference type="AlphaFoldDB" id="A0A6P8HX05"/>
<evidence type="ECO:0000313" key="2">
    <source>
        <dbReference type="Proteomes" id="UP000515163"/>
    </source>
</evidence>
<name>A0A6P8HX05_ACTTE</name>
<feature type="transmembrane region" description="Helical" evidence="1">
    <location>
        <begin position="350"/>
        <end position="369"/>
    </location>
</feature>
<keyword evidence="1" id="KW-0472">Membrane</keyword>
<dbReference type="OrthoDB" id="5990085at2759"/>
<protein>
    <submittedName>
        <fullName evidence="3">Uncharacterized protein LOC116296943</fullName>
    </submittedName>
</protein>
<dbReference type="InParanoid" id="A0A6P8HX05"/>
<keyword evidence="1" id="KW-0812">Transmembrane</keyword>
<evidence type="ECO:0000313" key="3">
    <source>
        <dbReference type="RefSeq" id="XP_031560924.1"/>
    </source>
</evidence>
<dbReference type="GeneID" id="116296943"/>
<dbReference type="RefSeq" id="XP_031560924.1">
    <property type="nucleotide sequence ID" value="XM_031705064.1"/>
</dbReference>
<sequence>MGMAYYSTKRKFGPKIQRWQEELNTEFSGRLLPTPLFIVETKTFYSRNFSNGQITGKKIKVRLQRRPLMNGFENIHVERFNAGSVGRNHVLHRCKWPECTKSRDLTNNTRESSYICQFHRRRMERYFTKMCADNSVVINGRYSPGDFEGYTALIELFQSAFLRTSADYQGRTERGKLLQDLFLNVRNFLIIVSTLIKPDEDLLSSFLPHIMGITSKIVKTHYQHSIVNLVSFMQHFVEYILFFFGIINPWDTSFPESKPYRQIGSGLGGMVGVLGLLAVSPPCALVAMGAGVWFGAVVGDTLYITKKRREMLDSSFCRYLMFRHTQKNCQGEDTPEDMTEDMIYLSGTEYGDTLLAIVLIVQALVILMAL</sequence>
<keyword evidence="1" id="KW-1133">Transmembrane helix</keyword>
<feature type="transmembrane region" description="Helical" evidence="1">
    <location>
        <begin position="226"/>
        <end position="247"/>
    </location>
</feature>
<reference evidence="3" key="1">
    <citation type="submission" date="2025-08" db="UniProtKB">
        <authorList>
            <consortium name="RefSeq"/>
        </authorList>
    </citation>
    <scope>IDENTIFICATION</scope>
    <source>
        <tissue evidence="3">Tentacle</tissue>
    </source>
</reference>
<proteinExistence type="predicted"/>
<accession>A0A6P8HX05</accession>
<feature type="transmembrane region" description="Helical" evidence="1">
    <location>
        <begin position="267"/>
        <end position="299"/>
    </location>
</feature>
<keyword evidence="2" id="KW-1185">Reference proteome</keyword>
<evidence type="ECO:0000256" key="1">
    <source>
        <dbReference type="SAM" id="Phobius"/>
    </source>
</evidence>
<gene>
    <name evidence="3" type="primary">LOC116296943</name>
</gene>
<dbReference type="Proteomes" id="UP000515163">
    <property type="component" value="Unplaced"/>
</dbReference>